<feature type="region of interest" description="Disordered" evidence="1">
    <location>
        <begin position="195"/>
        <end position="262"/>
    </location>
</feature>
<proteinExistence type="predicted"/>
<reference evidence="2 3" key="1">
    <citation type="submission" date="2024-02" db="EMBL/GenBank/DDBJ databases">
        <title>De novo assembly and annotation of 12 fungi associated with fruit tree decline syndrome in Ontario, Canada.</title>
        <authorList>
            <person name="Sulman M."/>
            <person name="Ellouze W."/>
            <person name="Ilyukhin E."/>
        </authorList>
    </citation>
    <scope>NUCLEOTIDE SEQUENCE [LARGE SCALE GENOMIC DNA]</scope>
    <source>
        <strain evidence="2 3">M169</strain>
    </source>
</reference>
<gene>
    <name evidence="2" type="ORF">SLS63_004663</name>
</gene>
<dbReference type="EMBL" id="JAKNSF020000017">
    <property type="protein sequence ID" value="KAK7733877.1"/>
    <property type="molecule type" value="Genomic_DNA"/>
</dbReference>
<protein>
    <submittedName>
        <fullName evidence="2">Uncharacterized protein</fullName>
    </submittedName>
</protein>
<comment type="caution">
    <text evidence="2">The sequence shown here is derived from an EMBL/GenBank/DDBJ whole genome shotgun (WGS) entry which is preliminary data.</text>
</comment>
<dbReference type="Proteomes" id="UP001430848">
    <property type="component" value="Unassembled WGS sequence"/>
</dbReference>
<feature type="compositionally biased region" description="Low complexity" evidence="1">
    <location>
        <begin position="198"/>
        <end position="212"/>
    </location>
</feature>
<evidence type="ECO:0000313" key="2">
    <source>
        <dbReference type="EMBL" id="KAK7733877.1"/>
    </source>
</evidence>
<accession>A0ABR1PE00</accession>
<evidence type="ECO:0000256" key="1">
    <source>
        <dbReference type="SAM" id="MobiDB-lite"/>
    </source>
</evidence>
<name>A0ABR1PE00_DIAER</name>
<evidence type="ECO:0000313" key="3">
    <source>
        <dbReference type="Proteomes" id="UP001430848"/>
    </source>
</evidence>
<sequence length="397" mass="43039">MGLFFDPAADTALFKVEAPVSLLNDEALVPATSSRRTQLAFTRHAGYQRHVQLKVSLHICPEQITSLAYSRLPRLPDRLAPVYTHLSKRETLSLKLTISSPPTLIIPNLTGRLIPHTRSDLATLTAFQRIAGATTSTLTLTLYIPGTALTDAQASSICTGVTQSTTVAAAHTRLDRVFAGCGVRAVPLDKVADVVEQSSPTTSPSTHASPPAYEGPESGQAPPVYDGKEKEIDRTQGRKRPRKTSSSPTGNPDGATADSLAGREETWSQIQVLQRLLKDASSKIPRLGYLIAEADTKDATLRTRLTEADAKVVELIDATAQCECEASEGRDAYIDHRMEELKEELTSHIDDRFDSLGVDALTRSEMEEFVEEQVGAAMEDLRERLAGGGVRVILPAE</sequence>
<keyword evidence="3" id="KW-1185">Reference proteome</keyword>
<feature type="compositionally biased region" description="Basic and acidic residues" evidence="1">
    <location>
        <begin position="226"/>
        <end position="236"/>
    </location>
</feature>
<organism evidence="2 3">
    <name type="scientific">Diaporthe eres</name>
    <name type="common">Phomopsis oblonga</name>
    <dbReference type="NCBI Taxonomy" id="83184"/>
    <lineage>
        <taxon>Eukaryota</taxon>
        <taxon>Fungi</taxon>
        <taxon>Dikarya</taxon>
        <taxon>Ascomycota</taxon>
        <taxon>Pezizomycotina</taxon>
        <taxon>Sordariomycetes</taxon>
        <taxon>Sordariomycetidae</taxon>
        <taxon>Diaporthales</taxon>
        <taxon>Diaporthaceae</taxon>
        <taxon>Diaporthe</taxon>
        <taxon>Diaporthe eres species complex</taxon>
    </lineage>
</organism>